<keyword evidence="3" id="KW-1185">Reference proteome</keyword>
<evidence type="ECO:0000313" key="3">
    <source>
        <dbReference type="Proteomes" id="UP001168821"/>
    </source>
</evidence>
<reference evidence="2" key="1">
    <citation type="journal article" date="2023" name="G3 (Bethesda)">
        <title>Whole genome assemblies of Zophobas morio and Tenebrio molitor.</title>
        <authorList>
            <person name="Kaur S."/>
            <person name="Stinson S.A."/>
            <person name="diCenzo G.C."/>
        </authorList>
    </citation>
    <scope>NUCLEOTIDE SEQUENCE</scope>
    <source>
        <strain evidence="2">QUZm001</strain>
    </source>
</reference>
<feature type="region of interest" description="Disordered" evidence="1">
    <location>
        <begin position="1"/>
        <end position="22"/>
    </location>
</feature>
<organism evidence="2 3">
    <name type="scientific">Zophobas morio</name>
    <dbReference type="NCBI Taxonomy" id="2755281"/>
    <lineage>
        <taxon>Eukaryota</taxon>
        <taxon>Metazoa</taxon>
        <taxon>Ecdysozoa</taxon>
        <taxon>Arthropoda</taxon>
        <taxon>Hexapoda</taxon>
        <taxon>Insecta</taxon>
        <taxon>Pterygota</taxon>
        <taxon>Neoptera</taxon>
        <taxon>Endopterygota</taxon>
        <taxon>Coleoptera</taxon>
        <taxon>Polyphaga</taxon>
        <taxon>Cucujiformia</taxon>
        <taxon>Tenebrionidae</taxon>
        <taxon>Zophobas</taxon>
    </lineage>
</organism>
<feature type="compositionally biased region" description="Basic and acidic residues" evidence="1">
    <location>
        <begin position="1"/>
        <end position="14"/>
    </location>
</feature>
<dbReference type="Proteomes" id="UP001168821">
    <property type="component" value="Unassembled WGS sequence"/>
</dbReference>
<comment type="caution">
    <text evidence="2">The sequence shown here is derived from an EMBL/GenBank/DDBJ whole genome shotgun (WGS) entry which is preliminary data.</text>
</comment>
<name>A0AA38HWL8_9CUCU</name>
<accession>A0AA38HWL8</accession>
<protein>
    <submittedName>
        <fullName evidence="2">Uncharacterized protein</fullName>
    </submittedName>
</protein>
<evidence type="ECO:0000313" key="2">
    <source>
        <dbReference type="EMBL" id="KAJ3644522.1"/>
    </source>
</evidence>
<gene>
    <name evidence="2" type="ORF">Zmor_022247</name>
</gene>
<dbReference type="AlphaFoldDB" id="A0AA38HWL8"/>
<proteinExistence type="predicted"/>
<evidence type="ECO:0000256" key="1">
    <source>
        <dbReference type="SAM" id="MobiDB-lite"/>
    </source>
</evidence>
<sequence length="79" mass="9213">MSNRYHNEFHHSSDSHFGSQFSVGSSRDVKVDDGSVYGSRFDLDHHYEGHYVPPNDVGMYHDEDERKWEEAKYCACTIL</sequence>
<dbReference type="EMBL" id="JALNTZ010000007">
    <property type="protein sequence ID" value="KAJ3644522.1"/>
    <property type="molecule type" value="Genomic_DNA"/>
</dbReference>